<accession>A0A1H3M2F8</accession>
<keyword evidence="5" id="KW-1185">Reference proteome</keyword>
<proteinExistence type="predicted"/>
<dbReference type="OrthoDB" id="3629550at2"/>
<keyword evidence="2" id="KW-0472">Membrane</keyword>
<feature type="region of interest" description="Disordered" evidence="1">
    <location>
        <begin position="27"/>
        <end position="49"/>
    </location>
</feature>
<evidence type="ECO:0000256" key="3">
    <source>
        <dbReference type="SAM" id="SignalP"/>
    </source>
</evidence>
<keyword evidence="3" id="KW-0732">Signal</keyword>
<keyword evidence="2" id="KW-0812">Transmembrane</keyword>
<evidence type="ECO:0008006" key="6">
    <source>
        <dbReference type="Google" id="ProtNLM"/>
    </source>
</evidence>
<dbReference type="EMBL" id="FNON01000006">
    <property type="protein sequence ID" value="SDY70891.1"/>
    <property type="molecule type" value="Genomic_DNA"/>
</dbReference>
<dbReference type="STRING" id="589385.SAMN05421504_106466"/>
<protein>
    <recommendedName>
        <fullName evidence="6">LPXTG-motif cell wall anchor domain-containing protein</fullName>
    </recommendedName>
</protein>
<evidence type="ECO:0000256" key="1">
    <source>
        <dbReference type="SAM" id="MobiDB-lite"/>
    </source>
</evidence>
<keyword evidence="2" id="KW-1133">Transmembrane helix</keyword>
<gene>
    <name evidence="4" type="ORF">SAMN05421504_106466</name>
</gene>
<evidence type="ECO:0000256" key="2">
    <source>
        <dbReference type="SAM" id="Phobius"/>
    </source>
</evidence>
<sequence>MRKSIVAAGLAAGFALLGPAAAFAAEAPTTDKTTTPTTTEQAPTPEEHAGVPKAYLKVLPKAAKPGQKVTVSVGCDTELNLGSPALDIGRTHPVGPQHDPSIAPEQQASAVVKDVKPGTYTVAYECGRGTVIKTKFTVLPADKAKEPAKQVTKVPAGAPQTGGSDGPADYTALVVGLTGAGVLAAAGGVGYAAYRRRGAKN</sequence>
<feature type="compositionally biased region" description="Low complexity" evidence="1">
    <location>
        <begin position="27"/>
        <end position="44"/>
    </location>
</feature>
<organism evidence="4 5">
    <name type="scientific">Amycolatopsis xylanica</name>
    <dbReference type="NCBI Taxonomy" id="589385"/>
    <lineage>
        <taxon>Bacteria</taxon>
        <taxon>Bacillati</taxon>
        <taxon>Actinomycetota</taxon>
        <taxon>Actinomycetes</taxon>
        <taxon>Pseudonocardiales</taxon>
        <taxon>Pseudonocardiaceae</taxon>
        <taxon>Amycolatopsis</taxon>
    </lineage>
</organism>
<feature type="transmembrane region" description="Helical" evidence="2">
    <location>
        <begin position="170"/>
        <end position="194"/>
    </location>
</feature>
<dbReference type="Proteomes" id="UP000199515">
    <property type="component" value="Unassembled WGS sequence"/>
</dbReference>
<feature type="chain" id="PRO_5011719539" description="LPXTG-motif cell wall anchor domain-containing protein" evidence="3">
    <location>
        <begin position="25"/>
        <end position="201"/>
    </location>
</feature>
<name>A0A1H3M2F8_9PSEU</name>
<reference evidence="4 5" key="1">
    <citation type="submission" date="2016-10" db="EMBL/GenBank/DDBJ databases">
        <authorList>
            <person name="de Groot N.N."/>
        </authorList>
    </citation>
    <scope>NUCLEOTIDE SEQUENCE [LARGE SCALE GENOMIC DNA]</scope>
    <source>
        <strain evidence="4 5">CPCC 202699</strain>
    </source>
</reference>
<feature type="signal peptide" evidence="3">
    <location>
        <begin position="1"/>
        <end position="24"/>
    </location>
</feature>
<dbReference type="RefSeq" id="WP_091294021.1">
    <property type="nucleotide sequence ID" value="NZ_FNON01000006.1"/>
</dbReference>
<evidence type="ECO:0000313" key="5">
    <source>
        <dbReference type="Proteomes" id="UP000199515"/>
    </source>
</evidence>
<evidence type="ECO:0000313" key="4">
    <source>
        <dbReference type="EMBL" id="SDY70891.1"/>
    </source>
</evidence>
<dbReference type="AlphaFoldDB" id="A0A1H3M2F8"/>